<evidence type="ECO:0000313" key="4">
    <source>
        <dbReference type="Proteomes" id="UP001379533"/>
    </source>
</evidence>
<feature type="region of interest" description="Disordered" evidence="1">
    <location>
        <begin position="280"/>
        <end position="591"/>
    </location>
</feature>
<reference evidence="3 4" key="1">
    <citation type="submission" date="2021-12" db="EMBL/GenBank/DDBJ databases">
        <title>Discovery of the Pendulisporaceae a myxobacterial family with distinct sporulation behavior and unique specialized metabolism.</title>
        <authorList>
            <person name="Garcia R."/>
            <person name="Popoff A."/>
            <person name="Bader C.D."/>
            <person name="Loehr J."/>
            <person name="Walesch S."/>
            <person name="Walt C."/>
            <person name="Boldt J."/>
            <person name="Bunk B."/>
            <person name="Haeckl F.J.F.P.J."/>
            <person name="Gunesch A.P."/>
            <person name="Birkelbach J."/>
            <person name="Nuebel U."/>
            <person name="Pietschmann T."/>
            <person name="Bach T."/>
            <person name="Mueller R."/>
        </authorList>
    </citation>
    <scope>NUCLEOTIDE SEQUENCE [LARGE SCALE GENOMIC DNA]</scope>
    <source>
        <strain evidence="3 4">MSr12523</strain>
    </source>
</reference>
<proteinExistence type="predicted"/>
<gene>
    <name evidence="3" type="ORF">LZC95_24990</name>
</gene>
<feature type="transmembrane region" description="Helical" evidence="2">
    <location>
        <begin position="132"/>
        <end position="151"/>
    </location>
</feature>
<feature type="transmembrane region" description="Helical" evidence="2">
    <location>
        <begin position="54"/>
        <end position="71"/>
    </location>
</feature>
<organism evidence="3 4">
    <name type="scientific">Pendulispora brunnea</name>
    <dbReference type="NCBI Taxonomy" id="2905690"/>
    <lineage>
        <taxon>Bacteria</taxon>
        <taxon>Pseudomonadati</taxon>
        <taxon>Myxococcota</taxon>
        <taxon>Myxococcia</taxon>
        <taxon>Myxococcales</taxon>
        <taxon>Sorangiineae</taxon>
        <taxon>Pendulisporaceae</taxon>
        <taxon>Pendulispora</taxon>
    </lineage>
</organism>
<feature type="compositionally biased region" description="Basic and acidic residues" evidence="1">
    <location>
        <begin position="280"/>
        <end position="307"/>
    </location>
</feature>
<keyword evidence="2" id="KW-0472">Membrane</keyword>
<feature type="compositionally biased region" description="Basic and acidic residues" evidence="1">
    <location>
        <begin position="316"/>
        <end position="340"/>
    </location>
</feature>
<keyword evidence="2" id="KW-0812">Transmembrane</keyword>
<feature type="compositionally biased region" description="Basic and acidic residues" evidence="1">
    <location>
        <begin position="407"/>
        <end position="416"/>
    </location>
</feature>
<accession>A0ABZ2KSU8</accession>
<dbReference type="Proteomes" id="UP001379533">
    <property type="component" value="Chromosome"/>
</dbReference>
<feature type="compositionally biased region" description="Gly residues" evidence="1">
    <location>
        <begin position="465"/>
        <end position="483"/>
    </location>
</feature>
<keyword evidence="4" id="KW-1185">Reference proteome</keyword>
<feature type="transmembrane region" description="Helical" evidence="2">
    <location>
        <begin position="21"/>
        <end position="42"/>
    </location>
</feature>
<feature type="compositionally biased region" description="Basic and acidic residues" evidence="1">
    <location>
        <begin position="423"/>
        <end position="455"/>
    </location>
</feature>
<name>A0ABZ2KSU8_9BACT</name>
<evidence type="ECO:0000256" key="1">
    <source>
        <dbReference type="SAM" id="MobiDB-lite"/>
    </source>
</evidence>
<sequence>MTDPAFHALFERWARRVRTRLALRRMLAGAAIGLAVALIPAAIGWKMRWADLRLWAPVLGLAGLGLGWLMARRRRWTDTDVALFLDARLETEEAIATAVAGEADHPGAWAVVITTATTALAKETGQRANPRLWKPVHALGAVGAIGLAVIARQPLPAAPAAVAAPGTTKVQTTEVEGLEKAAKLGQLSPRDEAQRERLEKIAKDAEALKEELRKGMEKREAQDKIARLREQLSQERLSLGEGEQRAGLESAVSKLQESEATKKAAKALGDHDLLTVDREMEKLANEREKQDRELAKKKLEEAADAAKKNGAGDVGKALEEEKKLMDRRGERADTLRELADAMKGAGEASDELKTQSEALDRQGSDKAAKQLAESLGKALEKMTPEERKRLAEKLREMAKQSGVPQADADRMKDMAKDLGTPEGQKELEEKLKELAKENTESSESKRQQALDDAERGAQGTERGLGEQGQGQQGQGQQGQGQQGQGQQQQGQGQQGQGQQGQQGQGQGQQAGAVPIPGDGQTAGSGSGTGGGGGPKKGNSGGAGDAQTMKSRARGTISKGQAMPGTVNTFVPGKAGGTANTRGTGDLRIVGPSEVDGVERSDVPEEYREHVRQYFQP</sequence>
<feature type="compositionally biased region" description="Gly residues" evidence="1">
    <location>
        <begin position="492"/>
        <end position="508"/>
    </location>
</feature>
<dbReference type="RefSeq" id="WP_394850701.1">
    <property type="nucleotide sequence ID" value="NZ_CP089982.1"/>
</dbReference>
<feature type="compositionally biased region" description="Basic and acidic residues" evidence="1">
    <location>
        <begin position="378"/>
        <end position="398"/>
    </location>
</feature>
<dbReference type="EMBL" id="CP089982">
    <property type="protein sequence ID" value="WXB00060.1"/>
    <property type="molecule type" value="Genomic_DNA"/>
</dbReference>
<feature type="compositionally biased region" description="Gly residues" evidence="1">
    <location>
        <begin position="520"/>
        <end position="543"/>
    </location>
</feature>
<evidence type="ECO:0000256" key="2">
    <source>
        <dbReference type="SAM" id="Phobius"/>
    </source>
</evidence>
<keyword evidence="2" id="KW-1133">Transmembrane helix</keyword>
<evidence type="ECO:0000313" key="3">
    <source>
        <dbReference type="EMBL" id="WXB00060.1"/>
    </source>
</evidence>
<protein>
    <submittedName>
        <fullName evidence="3">Uncharacterized protein</fullName>
    </submittedName>
</protein>
<feature type="compositionally biased region" description="Basic and acidic residues" evidence="1">
    <location>
        <begin position="350"/>
        <end position="368"/>
    </location>
</feature>